<dbReference type="InterPro" id="IPR051258">
    <property type="entry name" value="Diverse_Substrate_Transporter"/>
</dbReference>
<dbReference type="EMBL" id="CP112932">
    <property type="protein sequence ID" value="WPY00287.1"/>
    <property type="molecule type" value="Genomic_DNA"/>
</dbReference>
<organism evidence="11 12">
    <name type="scientific">Candidatus Trichorickettsia mobilis</name>
    <dbReference type="NCBI Taxonomy" id="1346319"/>
    <lineage>
        <taxon>Bacteria</taxon>
        <taxon>Pseudomonadati</taxon>
        <taxon>Pseudomonadota</taxon>
        <taxon>Alphaproteobacteria</taxon>
        <taxon>Rickettsiales</taxon>
        <taxon>Rickettsiaceae</taxon>
        <taxon>Rickettsieae</taxon>
        <taxon>Candidatus Trichorickettsia</taxon>
    </lineage>
</organism>
<feature type="transmembrane region" description="Helical" evidence="9">
    <location>
        <begin position="225"/>
        <end position="244"/>
    </location>
</feature>
<dbReference type="InterPro" id="IPR000620">
    <property type="entry name" value="EamA_dom"/>
</dbReference>
<keyword evidence="12" id="KW-1185">Reference proteome</keyword>
<keyword evidence="5 9" id="KW-0812">Transmembrane</keyword>
<name>A0ABZ0UQG0_9RICK</name>
<feature type="transmembrane region" description="Helical" evidence="9">
    <location>
        <begin position="162"/>
        <end position="178"/>
    </location>
</feature>
<evidence type="ECO:0000256" key="2">
    <source>
        <dbReference type="ARBA" id="ARBA00004651"/>
    </source>
</evidence>
<evidence type="ECO:0000256" key="8">
    <source>
        <dbReference type="ARBA" id="ARBA00023136"/>
    </source>
</evidence>
<evidence type="ECO:0000256" key="3">
    <source>
        <dbReference type="ARBA" id="ARBA00019341"/>
    </source>
</evidence>
<accession>A0ABZ0UQG0</accession>
<sequence length="306" mass="34694">MQPNIKWWYYIIALIPPFMGSVSYVLSKYVINDEVSPISLLFYRWLVALIILTPFAIKHFLAEISNVWINIRILSIIAISGVTFFNLFVYYALQYTSSTNISIIVSVFPVLVLVFGIIISKEKPKKLQIYSIIFSFVGVVIIVIHGRVLYGLSELFNNIGDFIALAAAICWAIYVFAVKFKPNNLTFLSFIYATFAIGTMLIFPLYLIDVFYFKNILVLNLQNMSVIFCLGFCVSIIGMLSLNLSILKIGANLSAILFYSAPLFTAIMAVMILGEQFEFFHLIGIITILTGINLPLITRFFNNKNR</sequence>
<feature type="transmembrane region" description="Helical" evidence="9">
    <location>
        <begin position="7"/>
        <end position="26"/>
    </location>
</feature>
<evidence type="ECO:0000259" key="10">
    <source>
        <dbReference type="Pfam" id="PF00892"/>
    </source>
</evidence>
<dbReference type="PANTHER" id="PTHR42920:SF11">
    <property type="entry name" value="INNER MEMBRANE PROTEIN YTFF"/>
    <property type="match status" value="1"/>
</dbReference>
<evidence type="ECO:0000256" key="9">
    <source>
        <dbReference type="SAM" id="Phobius"/>
    </source>
</evidence>
<reference evidence="11 12" key="1">
    <citation type="submission" date="2022-10" db="EMBL/GenBank/DDBJ databases">
        <title>Host association and intracellularity evolved multiple times independently in the Rickettsiales.</title>
        <authorList>
            <person name="Castelli M."/>
            <person name="Nardi T."/>
            <person name="Gammuto L."/>
            <person name="Bellinzona G."/>
            <person name="Sabaneyeva E."/>
            <person name="Potekhin A."/>
            <person name="Serra V."/>
            <person name="Petroni G."/>
            <person name="Sassera D."/>
        </authorList>
    </citation>
    <scope>NUCLEOTIDE SEQUENCE [LARGE SCALE GENOMIC DNA]</scope>
    <source>
        <strain evidence="11 12">Kr 154-4</strain>
    </source>
</reference>
<dbReference type="Pfam" id="PF00892">
    <property type="entry name" value="EamA"/>
    <property type="match status" value="2"/>
</dbReference>
<dbReference type="Proteomes" id="UP001326613">
    <property type="component" value="Chromosome"/>
</dbReference>
<evidence type="ECO:0000313" key="11">
    <source>
        <dbReference type="EMBL" id="WPY00287.1"/>
    </source>
</evidence>
<dbReference type="SUPFAM" id="SSF103481">
    <property type="entry name" value="Multidrug resistance efflux transporter EmrE"/>
    <property type="match status" value="2"/>
</dbReference>
<feature type="domain" description="EamA" evidence="10">
    <location>
        <begin position="159"/>
        <end position="292"/>
    </location>
</feature>
<keyword evidence="6" id="KW-0029">Amino-acid transport</keyword>
<proteinExistence type="predicted"/>
<feature type="transmembrane region" description="Helical" evidence="9">
    <location>
        <begin position="69"/>
        <end position="93"/>
    </location>
</feature>
<feature type="transmembrane region" description="Helical" evidence="9">
    <location>
        <begin position="190"/>
        <end position="213"/>
    </location>
</feature>
<keyword evidence="7 9" id="KW-1133">Transmembrane helix</keyword>
<dbReference type="RefSeq" id="WP_323738374.1">
    <property type="nucleotide sequence ID" value="NZ_CP112932.1"/>
</dbReference>
<evidence type="ECO:0000256" key="6">
    <source>
        <dbReference type="ARBA" id="ARBA00022970"/>
    </source>
</evidence>
<dbReference type="InterPro" id="IPR037185">
    <property type="entry name" value="EmrE-like"/>
</dbReference>
<feature type="transmembrane region" description="Helical" evidence="9">
    <location>
        <begin position="256"/>
        <end position="273"/>
    </location>
</feature>
<evidence type="ECO:0000256" key="7">
    <source>
        <dbReference type="ARBA" id="ARBA00022989"/>
    </source>
</evidence>
<protein>
    <recommendedName>
        <fullName evidence="3">S-adenosylmethionine uptake transporter</fullName>
    </recommendedName>
</protein>
<feature type="domain" description="EamA" evidence="10">
    <location>
        <begin position="8"/>
        <end position="143"/>
    </location>
</feature>
<evidence type="ECO:0000256" key="5">
    <source>
        <dbReference type="ARBA" id="ARBA00022692"/>
    </source>
</evidence>
<feature type="transmembrane region" description="Helical" evidence="9">
    <location>
        <begin position="127"/>
        <end position="150"/>
    </location>
</feature>
<feature type="transmembrane region" description="Helical" evidence="9">
    <location>
        <begin position="99"/>
        <end position="120"/>
    </location>
</feature>
<keyword evidence="6" id="KW-0813">Transport</keyword>
<evidence type="ECO:0000313" key="12">
    <source>
        <dbReference type="Proteomes" id="UP001326613"/>
    </source>
</evidence>
<feature type="transmembrane region" description="Helical" evidence="9">
    <location>
        <begin position="279"/>
        <end position="301"/>
    </location>
</feature>
<evidence type="ECO:0000256" key="1">
    <source>
        <dbReference type="ARBA" id="ARBA00004028"/>
    </source>
</evidence>
<gene>
    <name evidence="11" type="ORF">Trichorick_00159</name>
</gene>
<dbReference type="PANTHER" id="PTHR42920">
    <property type="entry name" value="OS03G0707200 PROTEIN-RELATED"/>
    <property type="match status" value="1"/>
</dbReference>
<feature type="transmembrane region" description="Helical" evidence="9">
    <location>
        <begin position="38"/>
        <end position="57"/>
    </location>
</feature>
<comment type="subcellular location">
    <subcellularLocation>
        <location evidence="2">Cell membrane</location>
        <topology evidence="2">Multi-pass membrane protein</topology>
    </subcellularLocation>
</comment>
<comment type="function">
    <text evidence="1">Transports S-adenosylmethionine.</text>
</comment>
<keyword evidence="4" id="KW-1003">Cell membrane</keyword>
<keyword evidence="8 9" id="KW-0472">Membrane</keyword>
<evidence type="ECO:0000256" key="4">
    <source>
        <dbReference type="ARBA" id="ARBA00022475"/>
    </source>
</evidence>